<dbReference type="PROSITE" id="PS50943">
    <property type="entry name" value="HTH_CROC1"/>
    <property type="match status" value="1"/>
</dbReference>
<evidence type="ECO:0000313" key="4">
    <source>
        <dbReference type="Proteomes" id="UP000697802"/>
    </source>
</evidence>
<dbReference type="RefSeq" id="WP_166295555.1">
    <property type="nucleotide sequence ID" value="NZ_CAWPIF010000002.1"/>
</dbReference>
<dbReference type="Pfam" id="PF01381">
    <property type="entry name" value="HTH_3"/>
    <property type="match status" value="1"/>
</dbReference>
<keyword evidence="1" id="KW-0238">DNA-binding</keyword>
<evidence type="ECO:0000256" key="1">
    <source>
        <dbReference type="ARBA" id="ARBA00023125"/>
    </source>
</evidence>
<dbReference type="PANTHER" id="PTHR36924">
    <property type="entry name" value="ANTITOXIN HIGA-1"/>
    <property type="match status" value="1"/>
</dbReference>
<dbReference type="Proteomes" id="UP000697802">
    <property type="component" value="Unassembled WGS sequence"/>
</dbReference>
<gene>
    <name evidence="3" type="primary">higA</name>
    <name evidence="3" type="ORF">C5471_01335</name>
</gene>
<proteinExistence type="predicted"/>
<evidence type="ECO:0000313" key="3">
    <source>
        <dbReference type="EMBL" id="NHB86426.1"/>
    </source>
</evidence>
<organism evidence="3 4">
    <name type="scientific">Photorhabdus tasmaniensis</name>
    <dbReference type="NCBI Taxonomy" id="1004159"/>
    <lineage>
        <taxon>Bacteria</taxon>
        <taxon>Pseudomonadati</taxon>
        <taxon>Pseudomonadota</taxon>
        <taxon>Gammaproteobacteria</taxon>
        <taxon>Enterobacterales</taxon>
        <taxon>Morganellaceae</taxon>
        <taxon>Photorhabdus</taxon>
    </lineage>
</organism>
<evidence type="ECO:0000259" key="2">
    <source>
        <dbReference type="PROSITE" id="PS50943"/>
    </source>
</evidence>
<dbReference type="NCBIfam" id="TIGR02607">
    <property type="entry name" value="antidote_HigA"/>
    <property type="match status" value="1"/>
</dbReference>
<dbReference type="InterPro" id="IPR010982">
    <property type="entry name" value="Lambda_DNA-bd_dom_sf"/>
</dbReference>
<protein>
    <submittedName>
        <fullName evidence="3">Addiction module antidote protein, HigA family</fullName>
    </submittedName>
</protein>
<dbReference type="InterPro" id="IPR013430">
    <property type="entry name" value="Toxin_antidote_HigA"/>
</dbReference>
<accession>A0ABX0GDP0</accession>
<sequence length="69" mass="7858">MDTLAAEPTTVGEMLNEEFLKPMNITQQQLADAMSVSRKVIGQIVNNSRRLSVEEMTLMEDFLLQNWVT</sequence>
<dbReference type="InterPro" id="IPR001387">
    <property type="entry name" value="Cro/C1-type_HTH"/>
</dbReference>
<dbReference type="Gene3D" id="1.10.260.40">
    <property type="entry name" value="lambda repressor-like DNA-binding domains"/>
    <property type="match status" value="1"/>
</dbReference>
<feature type="domain" description="HTH cro/C1-type" evidence="2">
    <location>
        <begin position="24"/>
        <end position="63"/>
    </location>
</feature>
<comment type="caution">
    <text evidence="3">The sequence shown here is derived from an EMBL/GenBank/DDBJ whole genome shotgun (WGS) entry which is preliminary data.</text>
</comment>
<dbReference type="SUPFAM" id="SSF47413">
    <property type="entry name" value="lambda repressor-like DNA-binding domains"/>
    <property type="match status" value="1"/>
</dbReference>
<keyword evidence="4" id="KW-1185">Reference proteome</keyword>
<reference evidence="3 4" key="1">
    <citation type="submission" date="2018-02" db="EMBL/GenBank/DDBJ databases">
        <authorList>
            <person name="Machado R.A."/>
        </authorList>
    </citation>
    <scope>NUCLEOTIDE SEQUENCE [LARGE SCALE GENOMIC DNA]</scope>
    <source>
        <strain evidence="3 4">T327</strain>
    </source>
</reference>
<dbReference type="EMBL" id="PUJU01000002">
    <property type="protein sequence ID" value="NHB86426.1"/>
    <property type="molecule type" value="Genomic_DNA"/>
</dbReference>
<dbReference type="PANTHER" id="PTHR36924:SF1">
    <property type="entry name" value="ANTITOXIN HIGA-1"/>
    <property type="match status" value="1"/>
</dbReference>
<dbReference type="CDD" id="cd00093">
    <property type="entry name" value="HTH_XRE"/>
    <property type="match status" value="1"/>
</dbReference>
<name>A0ABX0GDP0_9GAMM</name>